<evidence type="ECO:0000259" key="2">
    <source>
        <dbReference type="Pfam" id="PF00754"/>
    </source>
</evidence>
<dbReference type="InterPro" id="IPR000421">
    <property type="entry name" value="FA58C"/>
</dbReference>
<evidence type="ECO:0000256" key="1">
    <source>
        <dbReference type="SAM" id="Phobius"/>
    </source>
</evidence>
<keyword evidence="1" id="KW-0472">Membrane</keyword>
<dbReference type="InterPro" id="IPR008979">
    <property type="entry name" value="Galactose-bd-like_sf"/>
</dbReference>
<evidence type="ECO:0000313" key="4">
    <source>
        <dbReference type="Proteomes" id="UP001470230"/>
    </source>
</evidence>
<organism evidence="3 4">
    <name type="scientific">Tritrichomonas musculus</name>
    <dbReference type="NCBI Taxonomy" id="1915356"/>
    <lineage>
        <taxon>Eukaryota</taxon>
        <taxon>Metamonada</taxon>
        <taxon>Parabasalia</taxon>
        <taxon>Tritrichomonadida</taxon>
        <taxon>Tritrichomonadidae</taxon>
        <taxon>Tritrichomonas</taxon>
    </lineage>
</organism>
<dbReference type="SUPFAM" id="SSF49785">
    <property type="entry name" value="Galactose-binding domain-like"/>
    <property type="match status" value="3"/>
</dbReference>
<name>A0ABR2H925_9EUKA</name>
<evidence type="ECO:0000313" key="3">
    <source>
        <dbReference type="EMBL" id="KAK8842708.1"/>
    </source>
</evidence>
<dbReference type="Gene3D" id="2.60.120.260">
    <property type="entry name" value="Galactose-binding domain-like"/>
    <property type="match status" value="3"/>
</dbReference>
<protein>
    <recommendedName>
        <fullName evidence="2">F5/8 type C domain-containing protein</fullName>
    </recommendedName>
</protein>
<keyword evidence="1" id="KW-1133">Transmembrane helix</keyword>
<accession>A0ABR2H925</accession>
<feature type="domain" description="F5/8 type C" evidence="2">
    <location>
        <begin position="587"/>
        <end position="709"/>
    </location>
</feature>
<dbReference type="Proteomes" id="UP001470230">
    <property type="component" value="Unassembled WGS sequence"/>
</dbReference>
<proteinExistence type="predicted"/>
<feature type="transmembrane region" description="Helical" evidence="1">
    <location>
        <begin position="1039"/>
        <end position="1063"/>
    </location>
</feature>
<keyword evidence="1" id="KW-0812">Transmembrane</keyword>
<reference evidence="3 4" key="1">
    <citation type="submission" date="2024-04" db="EMBL/GenBank/DDBJ databases">
        <title>Tritrichomonas musculus Genome.</title>
        <authorList>
            <person name="Alves-Ferreira E."/>
            <person name="Grigg M."/>
            <person name="Lorenzi H."/>
            <person name="Galac M."/>
        </authorList>
    </citation>
    <scope>NUCLEOTIDE SEQUENCE [LARGE SCALE GENOMIC DNA]</scope>
    <source>
        <strain evidence="3 4">EAF2021</strain>
    </source>
</reference>
<keyword evidence="4" id="KW-1185">Reference proteome</keyword>
<dbReference type="EMBL" id="JAPFFF010000037">
    <property type="protein sequence ID" value="KAK8842708.1"/>
    <property type="molecule type" value="Genomic_DNA"/>
</dbReference>
<comment type="caution">
    <text evidence="3">The sequence shown here is derived from an EMBL/GenBank/DDBJ whole genome shotgun (WGS) entry which is preliminary data.</text>
</comment>
<sequence length="1093" mass="122331">MLFFTLLANLFSNNPSHKIFTKSNQRLTFAPVSGDYANNNWVNNNKINPSQFTYTSNGDKDDHPLSYAFNNPDTTQEDPNIYWVSKEPVTESSPSSIFITFEQMATVRGFLYSPAFRTRTIVRYFDGFPLTLKIYSSQGDGPYTLNDVFSGPVPTSVNWDRTQFIFSNPIQCSKLLIEICEASPDGSFSGNKTNAVAKEFIFIGEINKLAGEAVKGVYADNNYITLHEVPTNEFTYESTGSEKQGFPLSNAFDNNFKTYWSALYENNQTFKSSIIITFNEPKTIEAVLLDSAFSTKTIRRFDGYPTTFNIYTTLGQEPYKLGATFEQNPSAVTWNRTQFAFTNPILCKKLKLEFAEVTPDASFSNSQKCAVVSGLFFIERFVPDRGQWQKPFSPYDSTTYVNNHLMEPYLYRSTGDKEGHPISLAFDPENTNTYWVSDKPVSESSPSSIFITFKKACTINAFLIDTAFRTLTVREFDGFPLKLNIYTSYMDSPFTLNAVFTGDTPTQKDLSKFLYVFNYPIRCDKVQVEFVEVTPDGSFSANAKHAVVRTILFVGEPDVDFIESKGVEGIYNNPSYVNAQKIKSSTITRSSSGDMNNYPLSNLFDDKTNTFWNSDKINTDDFHATINVAFQTQVTLDAILMRTTYNSSGQIRTFNGFPTVFKVFASKETSGDFQHQATFIGELEYPTETVQFPFKTPLNCRRLKLEFADVTPNLFFAQGAKLASASLLQFLNEPPSPPPLPELGGSIELSPEQCNNKYQCRINITNDKQYNIIIRGSTFSGYRNTEANGGAISLVNTGSIMENVEYRQCESSFGGGAIFYQNKLEQENNFVLRNINFYNCKAVFGGGAYIYSKQALVEIDTCNFNNNELLPPGQNSGNFYGGSALYMSTLHGTTSQVTFNGCHGTVVKINTDMNARPALSSSSHSSKGNQKSVLFSHCTFNADESTTSSIYYIRGKSDESLFKVSECVFKGQLSKGAHHIDGKFASNIAPKLLVTLCKFSTNSKNALNFDPNNDYLSINLNDQIFNSNFSYHNESNNNIWKIIVTAALPAEIIIALIVMILFIKNKKNSNMKEGIAAEAQENSEKEAISPNLI</sequence>
<dbReference type="Pfam" id="PF00754">
    <property type="entry name" value="F5_F8_type_C"/>
    <property type="match status" value="1"/>
</dbReference>
<gene>
    <name evidence="3" type="ORF">M9Y10_025569</name>
</gene>